<accession>F2M3V0</accession>
<dbReference type="RefSeq" id="WP_013682714.1">
    <property type="nucleotide sequence ID" value="NC_015319.1"/>
</dbReference>
<organism evidence="1 2">
    <name type="scientific">Lactobacillus amylovorus (strain GRL 1112)</name>
    <dbReference type="NCBI Taxonomy" id="695560"/>
    <lineage>
        <taxon>Bacteria</taxon>
        <taxon>Bacillati</taxon>
        <taxon>Bacillota</taxon>
        <taxon>Bacilli</taxon>
        <taxon>Lactobacillales</taxon>
        <taxon>Lactobacillaceae</taxon>
        <taxon>Lactobacillus</taxon>
    </lineage>
</organism>
<dbReference type="AlphaFoldDB" id="F2M3V0"/>
<evidence type="ECO:0000313" key="2">
    <source>
        <dbReference type="Proteomes" id="UP000007033"/>
    </source>
</evidence>
<dbReference type="Proteomes" id="UP000007033">
    <property type="component" value="Plasmid p1"/>
</dbReference>
<dbReference type="HOGENOM" id="CLU_681119_0_0_9"/>
<sequence>MNIDKQEMLKKMSALAYQKNDQTLWDVIKEVFELSDKEYLEIQKKAPRWAKSQIMSKKKANEDKSEYELVSTSEVCDDFEAAVHKGLNLLAEKNGFKIQQQDIFLKNEAPKSNYQITVKFAKDNTLIITQDDLGPMGRYGEDMIRLSFDWPKASESTKQMVKSIKNTGFFYALLPTVLNELMYYQTRTYFAKRLYRSLFTMLKIYDLDYLELKDDVIALNQSTAGIIQTKYHDWLKEKQNNKDHDSFNMNHDLLSHLTYFVENIDKDGESRINFIDHLVINTDPKSSVVCSQQLNLTINLLQSDLFSFSTFETLLKSKKLDIKSSWDALIVDSLNMLVRIDPLINDLIITQFAKKPKEGRAIIDKLWSYDQKHNVFPKYQDDFPLYDSYLKKYYGNDGTNTIYD</sequence>
<name>F2M3V0_LACAR</name>
<keyword evidence="1" id="KW-0614">Plasmid</keyword>
<dbReference type="KEGG" id="lam:LA2_11104"/>
<gene>
    <name evidence="1" type="ORF">LA2_11104</name>
</gene>
<dbReference type="EMBL" id="CP002612">
    <property type="protein sequence ID" value="AEA32950.1"/>
    <property type="molecule type" value="Genomic_DNA"/>
</dbReference>
<protein>
    <submittedName>
        <fullName evidence="1">Uncharacterized protein</fullName>
    </submittedName>
</protein>
<geneLocation type="plasmid" evidence="2">
    <name>plasmid1</name>
</geneLocation>
<evidence type="ECO:0000313" key="1">
    <source>
        <dbReference type="EMBL" id="AEA32950.1"/>
    </source>
</evidence>
<reference evidence="1 2" key="1">
    <citation type="submission" date="2011-03" db="EMBL/GenBank/DDBJ databases">
        <authorList>
            <person name="Kant R."/>
            <person name="Paulin L."/>
            <person name="Alatalo E."/>
            <person name="de Vos W.M."/>
            <person name="Palva A."/>
        </authorList>
    </citation>
    <scope>NUCLEOTIDE SEQUENCE [LARGE SCALE GENOMIC DNA]</scope>
    <source>
        <strain evidence="1 2">GRL 1112</strain>
        <plasmid evidence="2">plasmid1</plasmid>
    </source>
</reference>
<proteinExistence type="predicted"/>